<reference evidence="7 8" key="1">
    <citation type="submission" date="2019-01" db="EMBL/GenBank/DDBJ databases">
        <title>Spirosoma flava sp. nov., a propanil-degrading bacterium isolated from herbicide-contaminated soil.</title>
        <authorList>
            <person name="Zhang L."/>
            <person name="Jiang J.-D."/>
        </authorList>
    </citation>
    <scope>NUCLEOTIDE SEQUENCE [LARGE SCALE GENOMIC DNA]</scope>
    <source>
        <strain evidence="7 8">TY50</strain>
    </source>
</reference>
<dbReference type="Proteomes" id="UP000290407">
    <property type="component" value="Unassembled WGS sequence"/>
</dbReference>
<dbReference type="GO" id="GO:0016987">
    <property type="term" value="F:sigma factor activity"/>
    <property type="evidence" value="ECO:0007669"/>
    <property type="project" value="UniProtKB-KW"/>
</dbReference>
<keyword evidence="3" id="KW-0731">Sigma factor</keyword>
<comment type="caution">
    <text evidence="7">The sequence shown here is derived from an EMBL/GenBank/DDBJ whole genome shotgun (WGS) entry which is preliminary data.</text>
</comment>
<dbReference type="InterPro" id="IPR013324">
    <property type="entry name" value="RNA_pol_sigma_r3/r4-like"/>
</dbReference>
<evidence type="ECO:0000256" key="3">
    <source>
        <dbReference type="ARBA" id="ARBA00023082"/>
    </source>
</evidence>
<evidence type="ECO:0000256" key="1">
    <source>
        <dbReference type="ARBA" id="ARBA00010641"/>
    </source>
</evidence>
<organism evidence="7 8">
    <name type="scientific">Spirosoma sordidisoli</name>
    <dbReference type="NCBI Taxonomy" id="2502893"/>
    <lineage>
        <taxon>Bacteria</taxon>
        <taxon>Pseudomonadati</taxon>
        <taxon>Bacteroidota</taxon>
        <taxon>Cytophagia</taxon>
        <taxon>Cytophagales</taxon>
        <taxon>Cytophagaceae</taxon>
        <taxon>Spirosoma</taxon>
    </lineage>
</organism>
<feature type="domain" description="RNA polymerase sigma factor 70 region 4 type 2" evidence="6">
    <location>
        <begin position="130"/>
        <end position="174"/>
    </location>
</feature>
<evidence type="ECO:0000313" key="7">
    <source>
        <dbReference type="EMBL" id="RYC71010.1"/>
    </source>
</evidence>
<dbReference type="SUPFAM" id="SSF88659">
    <property type="entry name" value="Sigma3 and sigma4 domains of RNA polymerase sigma factors"/>
    <property type="match status" value="1"/>
</dbReference>
<gene>
    <name evidence="7" type="ORF">EQG79_02360</name>
</gene>
<sequence length="195" mass="22934">MSTQPLPIFSRDQDLYDALRRRDERAYQLLYSESLPPFRYWVITNSGTAMDAEDAFQKGLLNFLLNLETGQYQYQPETRVTTVLFEYCKRVWFTELKSARVRRRGTLPEGYEAADTDDVQRDLERADVIRAVRASLHQLKGECRNLMEWFYVDELSLREIAGRLGMKESSVKSKRYDCAEKLKTYYRQTAINQGL</sequence>
<dbReference type="PANTHER" id="PTHR43133:SF8">
    <property type="entry name" value="RNA POLYMERASE SIGMA FACTOR HI_1459-RELATED"/>
    <property type="match status" value="1"/>
</dbReference>
<dbReference type="GO" id="GO:0006352">
    <property type="term" value="P:DNA-templated transcription initiation"/>
    <property type="evidence" value="ECO:0007669"/>
    <property type="project" value="InterPro"/>
</dbReference>
<dbReference type="InterPro" id="IPR014284">
    <property type="entry name" value="RNA_pol_sigma-70_dom"/>
</dbReference>
<dbReference type="PANTHER" id="PTHR43133">
    <property type="entry name" value="RNA POLYMERASE ECF-TYPE SIGMA FACTO"/>
    <property type="match status" value="1"/>
</dbReference>
<dbReference type="RefSeq" id="WP_129599681.1">
    <property type="nucleotide sequence ID" value="NZ_SBLB01000001.1"/>
</dbReference>
<dbReference type="EMBL" id="SBLB01000001">
    <property type="protein sequence ID" value="RYC71010.1"/>
    <property type="molecule type" value="Genomic_DNA"/>
</dbReference>
<proteinExistence type="inferred from homology"/>
<keyword evidence="8" id="KW-1185">Reference proteome</keyword>
<evidence type="ECO:0000313" key="8">
    <source>
        <dbReference type="Proteomes" id="UP000290407"/>
    </source>
</evidence>
<keyword evidence="2" id="KW-0805">Transcription regulation</keyword>
<dbReference type="InterPro" id="IPR036388">
    <property type="entry name" value="WH-like_DNA-bd_sf"/>
</dbReference>
<dbReference type="InterPro" id="IPR039425">
    <property type="entry name" value="RNA_pol_sigma-70-like"/>
</dbReference>
<dbReference type="NCBIfam" id="TIGR02937">
    <property type="entry name" value="sigma70-ECF"/>
    <property type="match status" value="1"/>
</dbReference>
<keyword evidence="4" id="KW-0238">DNA-binding</keyword>
<comment type="similarity">
    <text evidence="1">Belongs to the sigma-70 factor family. ECF subfamily.</text>
</comment>
<protein>
    <submittedName>
        <fullName evidence="7">Sigma-70 family RNA polymerase sigma factor</fullName>
    </submittedName>
</protein>
<evidence type="ECO:0000259" key="6">
    <source>
        <dbReference type="Pfam" id="PF08281"/>
    </source>
</evidence>
<dbReference type="SUPFAM" id="SSF88946">
    <property type="entry name" value="Sigma2 domain of RNA polymerase sigma factors"/>
    <property type="match status" value="1"/>
</dbReference>
<dbReference type="AlphaFoldDB" id="A0A4Q2UTC6"/>
<dbReference type="Gene3D" id="1.10.10.10">
    <property type="entry name" value="Winged helix-like DNA-binding domain superfamily/Winged helix DNA-binding domain"/>
    <property type="match status" value="1"/>
</dbReference>
<dbReference type="Pfam" id="PF08281">
    <property type="entry name" value="Sigma70_r4_2"/>
    <property type="match status" value="1"/>
</dbReference>
<dbReference type="Gene3D" id="1.10.1740.10">
    <property type="match status" value="1"/>
</dbReference>
<dbReference type="GO" id="GO:0003677">
    <property type="term" value="F:DNA binding"/>
    <property type="evidence" value="ECO:0007669"/>
    <property type="project" value="UniProtKB-KW"/>
</dbReference>
<evidence type="ECO:0000256" key="4">
    <source>
        <dbReference type="ARBA" id="ARBA00023125"/>
    </source>
</evidence>
<keyword evidence="5" id="KW-0804">Transcription</keyword>
<accession>A0A4Q2UTC6</accession>
<dbReference type="InterPro" id="IPR013325">
    <property type="entry name" value="RNA_pol_sigma_r2"/>
</dbReference>
<evidence type="ECO:0000256" key="5">
    <source>
        <dbReference type="ARBA" id="ARBA00023163"/>
    </source>
</evidence>
<name>A0A4Q2UTC6_9BACT</name>
<dbReference type="InterPro" id="IPR013249">
    <property type="entry name" value="RNA_pol_sigma70_r4_t2"/>
</dbReference>
<evidence type="ECO:0000256" key="2">
    <source>
        <dbReference type="ARBA" id="ARBA00023015"/>
    </source>
</evidence>